<evidence type="ECO:0000259" key="8">
    <source>
        <dbReference type="PROSITE" id="PS50113"/>
    </source>
</evidence>
<dbReference type="Pfam" id="PF13426">
    <property type="entry name" value="PAS_9"/>
    <property type="match status" value="1"/>
</dbReference>
<comment type="caution">
    <text evidence="9">The sequence shown here is derived from an EMBL/GenBank/DDBJ whole genome shotgun (WGS) entry which is preliminary data.</text>
</comment>
<evidence type="ECO:0000256" key="5">
    <source>
        <dbReference type="ARBA" id="ARBA00022777"/>
    </source>
</evidence>
<dbReference type="SUPFAM" id="SSF55874">
    <property type="entry name" value="ATPase domain of HSP90 chaperone/DNA topoisomerase II/histidine kinase"/>
    <property type="match status" value="1"/>
</dbReference>
<keyword evidence="3" id="KW-0597">Phosphoprotein</keyword>
<feature type="domain" description="Histidine kinase" evidence="6">
    <location>
        <begin position="134"/>
        <end position="343"/>
    </location>
</feature>
<dbReference type="PROSITE" id="PS50113">
    <property type="entry name" value="PAC"/>
    <property type="match status" value="1"/>
</dbReference>
<dbReference type="SMART" id="SM00387">
    <property type="entry name" value="HATPase_c"/>
    <property type="match status" value="1"/>
</dbReference>
<dbReference type="InterPro" id="IPR003594">
    <property type="entry name" value="HATPase_dom"/>
</dbReference>
<accession>A0A3N6MZH2</accession>
<dbReference type="Pfam" id="PF02518">
    <property type="entry name" value="HATPase_c"/>
    <property type="match status" value="1"/>
</dbReference>
<dbReference type="NCBIfam" id="TIGR00229">
    <property type="entry name" value="sensory_box"/>
    <property type="match status" value="1"/>
</dbReference>
<protein>
    <recommendedName>
        <fullName evidence="2">histidine kinase</fullName>
        <ecNumber evidence="2">2.7.13.3</ecNumber>
    </recommendedName>
</protein>
<evidence type="ECO:0000313" key="10">
    <source>
        <dbReference type="Proteomes" id="UP000281431"/>
    </source>
</evidence>
<dbReference type="EC" id="2.7.13.3" evidence="2"/>
<dbReference type="PANTHER" id="PTHR43304:SF1">
    <property type="entry name" value="PAC DOMAIN-CONTAINING PROTEIN"/>
    <property type="match status" value="1"/>
</dbReference>
<reference evidence="9 10" key="1">
    <citation type="submission" date="2018-10" db="EMBL/GenBank/DDBJ databases">
        <title>Natrarchaeobius chitinivorans gen. nov., sp. nov., and Natrarchaeobius haloalkaliphilus sp. nov., alkaliphilic, chitin-utilizing haloarchaea from hypersaline alkaline lakes.</title>
        <authorList>
            <person name="Sorokin D.Y."/>
            <person name="Elcheninov A.G."/>
            <person name="Kostrikina N.A."/>
            <person name="Bale N.J."/>
            <person name="Sinninghe Damste J.S."/>
            <person name="Khijniak T.V."/>
            <person name="Kublanov I.V."/>
            <person name="Toshchakov S.V."/>
        </authorList>
    </citation>
    <scope>NUCLEOTIDE SEQUENCE [LARGE SCALE GENOMIC DNA]</scope>
    <source>
        <strain evidence="9 10">AArcht7</strain>
    </source>
</reference>
<name>A0A3N6MZH2_NATCH</name>
<evidence type="ECO:0000256" key="1">
    <source>
        <dbReference type="ARBA" id="ARBA00000085"/>
    </source>
</evidence>
<dbReference type="SUPFAM" id="SSF55785">
    <property type="entry name" value="PYP-like sensor domain (PAS domain)"/>
    <property type="match status" value="1"/>
</dbReference>
<evidence type="ECO:0000256" key="3">
    <source>
        <dbReference type="ARBA" id="ARBA00022553"/>
    </source>
</evidence>
<dbReference type="Gene3D" id="3.30.565.10">
    <property type="entry name" value="Histidine kinase-like ATPase, C-terminal domain"/>
    <property type="match status" value="1"/>
</dbReference>
<evidence type="ECO:0000259" key="7">
    <source>
        <dbReference type="PROSITE" id="PS50112"/>
    </source>
</evidence>
<dbReference type="InterPro" id="IPR000700">
    <property type="entry name" value="PAS-assoc_C"/>
</dbReference>
<dbReference type="PROSITE" id="PS50112">
    <property type="entry name" value="PAS"/>
    <property type="match status" value="1"/>
</dbReference>
<evidence type="ECO:0000259" key="6">
    <source>
        <dbReference type="PROSITE" id="PS50109"/>
    </source>
</evidence>
<sequence length="350" mass="39077">MGSENPRLTSVLDSLTIGVTLHDPETDYLLDANDRVEQLFGYSKEELRRMTFEDFTAVSVGVDKDEIRHQIRTAAGGEPRSFELQIERENGEFRWVTVHLSRTTIDESVYVIGQITDITEYRVREQLLHLLNRVIRHNLRNDMNLLVGYADRVKTAIENDQLEEEIETISDIATEVGTLSDSLDQIENIVKPGATQREPTNLRSVVQTRAAKFRRDYSEVDLTVDAPSDVWVIADNGLQYAIDNAIENAIEHTDQEVPEVTLMIGNDPENNQGVVQIADNGPPIPDIEVDVLDDETKASSTYHGSGVGLWVMKWCVDSLGGALSFKENEPRGNLVQISLPTASLSADGTQ</sequence>
<proteinExistence type="predicted"/>
<dbReference type="InterPro" id="IPR005467">
    <property type="entry name" value="His_kinase_dom"/>
</dbReference>
<dbReference type="EMBL" id="REFZ01000001">
    <property type="protein sequence ID" value="RQH03561.1"/>
    <property type="molecule type" value="Genomic_DNA"/>
</dbReference>
<dbReference type="PANTHER" id="PTHR43304">
    <property type="entry name" value="PHYTOCHROME-LIKE PROTEIN CPH1"/>
    <property type="match status" value="1"/>
</dbReference>
<dbReference type="InterPro" id="IPR052162">
    <property type="entry name" value="Sensor_kinase/Photoreceptor"/>
</dbReference>
<dbReference type="OrthoDB" id="327291at2157"/>
<dbReference type="InterPro" id="IPR035965">
    <property type="entry name" value="PAS-like_dom_sf"/>
</dbReference>
<dbReference type="PRINTS" id="PR00344">
    <property type="entry name" value="BCTRLSENSOR"/>
</dbReference>
<comment type="catalytic activity">
    <reaction evidence="1">
        <text>ATP + protein L-histidine = ADP + protein N-phospho-L-histidine.</text>
        <dbReference type="EC" id="2.7.13.3"/>
    </reaction>
</comment>
<evidence type="ECO:0000256" key="4">
    <source>
        <dbReference type="ARBA" id="ARBA00022679"/>
    </source>
</evidence>
<gene>
    <name evidence="9" type="ORF">EA472_02420</name>
</gene>
<dbReference type="AlphaFoldDB" id="A0A3N6MZH2"/>
<dbReference type="PROSITE" id="PS50109">
    <property type="entry name" value="HIS_KIN"/>
    <property type="match status" value="1"/>
</dbReference>
<feature type="domain" description="PAS" evidence="7">
    <location>
        <begin position="4"/>
        <end position="47"/>
    </location>
</feature>
<evidence type="ECO:0000313" key="9">
    <source>
        <dbReference type="EMBL" id="RQH03561.1"/>
    </source>
</evidence>
<dbReference type="InterPro" id="IPR000014">
    <property type="entry name" value="PAS"/>
</dbReference>
<dbReference type="SMART" id="SM00086">
    <property type="entry name" value="PAC"/>
    <property type="match status" value="1"/>
</dbReference>
<organism evidence="9 10">
    <name type="scientific">Natrarchaeobius chitinivorans</name>
    <dbReference type="NCBI Taxonomy" id="1679083"/>
    <lineage>
        <taxon>Archaea</taxon>
        <taxon>Methanobacteriati</taxon>
        <taxon>Methanobacteriota</taxon>
        <taxon>Stenosarchaea group</taxon>
        <taxon>Halobacteria</taxon>
        <taxon>Halobacteriales</taxon>
        <taxon>Natrialbaceae</taxon>
        <taxon>Natrarchaeobius</taxon>
    </lineage>
</organism>
<dbReference type="GO" id="GO:0004673">
    <property type="term" value="F:protein histidine kinase activity"/>
    <property type="evidence" value="ECO:0007669"/>
    <property type="project" value="UniProtKB-EC"/>
</dbReference>
<dbReference type="InterPro" id="IPR036890">
    <property type="entry name" value="HATPase_C_sf"/>
</dbReference>
<dbReference type="Proteomes" id="UP000281431">
    <property type="component" value="Unassembled WGS sequence"/>
</dbReference>
<dbReference type="InterPro" id="IPR001610">
    <property type="entry name" value="PAC"/>
</dbReference>
<dbReference type="SMART" id="SM00091">
    <property type="entry name" value="PAS"/>
    <property type="match status" value="1"/>
</dbReference>
<keyword evidence="5 9" id="KW-0418">Kinase</keyword>
<keyword evidence="10" id="KW-1185">Reference proteome</keyword>
<dbReference type="Gene3D" id="3.30.450.20">
    <property type="entry name" value="PAS domain"/>
    <property type="match status" value="1"/>
</dbReference>
<dbReference type="CDD" id="cd00130">
    <property type="entry name" value="PAS"/>
    <property type="match status" value="1"/>
</dbReference>
<feature type="domain" description="PAC" evidence="8">
    <location>
        <begin position="80"/>
        <end position="130"/>
    </location>
</feature>
<dbReference type="InterPro" id="IPR004358">
    <property type="entry name" value="Sig_transdc_His_kin-like_C"/>
</dbReference>
<evidence type="ECO:0000256" key="2">
    <source>
        <dbReference type="ARBA" id="ARBA00012438"/>
    </source>
</evidence>
<keyword evidence="4" id="KW-0808">Transferase</keyword>